<evidence type="ECO:0000313" key="1">
    <source>
        <dbReference type="EMBL" id="ERN42540.1"/>
    </source>
</evidence>
<dbReference type="InParanoid" id="U5DS85"/>
<gene>
    <name evidence="1" type="ORF">KR51_00008600</name>
</gene>
<dbReference type="AlphaFoldDB" id="U5DS85"/>
<protein>
    <recommendedName>
        <fullName evidence="3">DUF3318 domain-containing protein</fullName>
    </recommendedName>
</protein>
<evidence type="ECO:0000313" key="2">
    <source>
        <dbReference type="Proteomes" id="UP000016960"/>
    </source>
</evidence>
<dbReference type="STRING" id="582515.KR51_00008600"/>
<dbReference type="eggNOG" id="COG0501">
    <property type="taxonomic scope" value="Bacteria"/>
</dbReference>
<evidence type="ECO:0008006" key="3">
    <source>
        <dbReference type="Google" id="ProtNLM"/>
    </source>
</evidence>
<sequence length="204" mass="22598">MHPDTEIRRLLDLMPASGRMLTKIVSKPQQSRVIEVPFPGPWNRDARRIQINFSLWQQLPEPQRDLLLLREVSWLLKVRWFKPDLYQGIALAGAIASIAELTQGDAVGVAAAAGVTALAVNRIWREARGTRLQIGADEAALQVAQRRGYSAVAAADHLLNAIASAAELEGRSSQNFVELIRSQQLRSLANRTPVGVPDRVRNEL</sequence>
<dbReference type="OrthoDB" id="455481at2"/>
<organism evidence="1 2">
    <name type="scientific">Rubidibacter lacunae KORDI 51-2</name>
    <dbReference type="NCBI Taxonomy" id="582515"/>
    <lineage>
        <taxon>Bacteria</taxon>
        <taxon>Bacillati</taxon>
        <taxon>Cyanobacteriota</taxon>
        <taxon>Cyanophyceae</taxon>
        <taxon>Oscillatoriophycideae</taxon>
        <taxon>Chroococcales</taxon>
        <taxon>Aphanothecaceae</taxon>
        <taxon>Rubidibacter</taxon>
    </lineage>
</organism>
<reference evidence="1 2" key="1">
    <citation type="submission" date="2013-05" db="EMBL/GenBank/DDBJ databases">
        <title>Draft genome sequence of Rubidibacter lacunae KORDI 51-2.</title>
        <authorList>
            <person name="Choi D.H."/>
            <person name="Noh J.H."/>
            <person name="Kwon K.-K."/>
            <person name="Lee J.-H."/>
            <person name="Ryu J.-Y."/>
        </authorList>
    </citation>
    <scope>NUCLEOTIDE SEQUENCE [LARGE SCALE GENOMIC DNA]</scope>
    <source>
        <strain evidence="1 2">KORDI 51-2</strain>
    </source>
</reference>
<comment type="caution">
    <text evidence="1">The sequence shown here is derived from an EMBL/GenBank/DDBJ whole genome shotgun (WGS) entry which is preliminary data.</text>
</comment>
<name>U5DS85_9CHRO</name>
<keyword evidence="2" id="KW-1185">Reference proteome</keyword>
<dbReference type="Proteomes" id="UP000016960">
    <property type="component" value="Unassembled WGS sequence"/>
</dbReference>
<dbReference type="Pfam" id="PF11780">
    <property type="entry name" value="DUF3318"/>
    <property type="match status" value="1"/>
</dbReference>
<dbReference type="RefSeq" id="WP_022605007.1">
    <property type="nucleotide sequence ID" value="NZ_ASSJ01000017.1"/>
</dbReference>
<dbReference type="InterPro" id="IPR021751">
    <property type="entry name" value="DUF3318"/>
</dbReference>
<dbReference type="EMBL" id="ASSJ01000017">
    <property type="protein sequence ID" value="ERN42540.1"/>
    <property type="molecule type" value="Genomic_DNA"/>
</dbReference>
<dbReference type="PATRIC" id="fig|582515.4.peg.963"/>
<accession>U5DS85</accession>
<proteinExistence type="predicted"/>